<organism evidence="2 3">
    <name type="scientific">Streptomyces olivoverticillatus</name>
    <dbReference type="NCBI Taxonomy" id="66427"/>
    <lineage>
        <taxon>Bacteria</taxon>
        <taxon>Bacillati</taxon>
        <taxon>Actinomycetota</taxon>
        <taxon>Actinomycetes</taxon>
        <taxon>Kitasatosporales</taxon>
        <taxon>Streptomycetaceae</taxon>
        <taxon>Streptomyces</taxon>
    </lineage>
</organism>
<name>A0A7W7PMY4_9ACTN</name>
<accession>A0A7W7PMY4</accession>
<dbReference type="SUPFAM" id="SSF53474">
    <property type="entry name" value="alpha/beta-Hydrolases"/>
    <property type="match status" value="1"/>
</dbReference>
<evidence type="ECO:0000259" key="1">
    <source>
        <dbReference type="Pfam" id="PF12740"/>
    </source>
</evidence>
<keyword evidence="3" id="KW-1185">Reference proteome</keyword>
<comment type="caution">
    <text evidence="2">The sequence shown here is derived from an EMBL/GenBank/DDBJ whole genome shotgun (WGS) entry which is preliminary data.</text>
</comment>
<feature type="domain" description="PET hydrolase/cutinase-like" evidence="1">
    <location>
        <begin position="80"/>
        <end position="250"/>
    </location>
</feature>
<dbReference type="InterPro" id="IPR029058">
    <property type="entry name" value="AB_hydrolase_fold"/>
</dbReference>
<gene>
    <name evidence="2" type="ORF">FHS39_004928</name>
</gene>
<reference evidence="2 3" key="1">
    <citation type="submission" date="2020-08" db="EMBL/GenBank/DDBJ databases">
        <title>Genomic Encyclopedia of Type Strains, Phase III (KMG-III): the genomes of soil and plant-associated and newly described type strains.</title>
        <authorList>
            <person name="Whitman W."/>
        </authorList>
    </citation>
    <scope>NUCLEOTIDE SEQUENCE [LARGE SCALE GENOMIC DNA]</scope>
    <source>
        <strain evidence="2 3">CECT 3266</strain>
    </source>
</reference>
<dbReference type="Gene3D" id="3.40.50.1820">
    <property type="entry name" value="alpha/beta hydrolase"/>
    <property type="match status" value="1"/>
</dbReference>
<evidence type="ECO:0000313" key="3">
    <source>
        <dbReference type="Proteomes" id="UP000556084"/>
    </source>
</evidence>
<sequence>MRSQTYDLGDTAFQPDGFPGKVELRGVVHAPRNARGQRLPAVLFLHGRHEACGAADGEATYGQWPCRKPFTAIPSYRGYDYAGKLLASHGYVVISISADGIGAADHADATFGQTARGRLIQKHLDLWKQWTSHGDGPFGTEFQDAIDFRRIGTMGHSRGGEGIVSQLKVNAAAGSPYGIQAVLALAPTDFLRQVVTGVPMGVLLSMCDADQPDLQGVHYYDDASYAERGDPAPKYQVAIAGANHYFYNTAWSPDSGEPGAMDDWDRAVKMGGKGGACASGSGERLTQKQQQAVAASYITSFFRLQLGGESQFAGLWEGRDALPSSASFAKVSTTFHAPDRPGKRLDINRLRSDDDLRRNAAGGGVTLEGFSDPGFCGGESHAKRCLGGDYTKEPYRLEPHGYMQILDTEPPGTNLLQLRWDRPGAFLRNELSEGSRDVAPYRNLTFRSVVDFSDPRNADATRIPLRVVLADSKGRQASVRTTGYGQDPTVPDLLTTVTDPKSHSTLPIRRLLLSQVRIPVQAFRSIDLGDIRSVTVVCDGTERGALDITDLSFSE</sequence>
<dbReference type="EMBL" id="JACHJH010000010">
    <property type="protein sequence ID" value="MBB4895847.1"/>
    <property type="molecule type" value="Genomic_DNA"/>
</dbReference>
<evidence type="ECO:0000313" key="2">
    <source>
        <dbReference type="EMBL" id="MBB4895847.1"/>
    </source>
</evidence>
<dbReference type="AlphaFoldDB" id="A0A7W7PMY4"/>
<dbReference type="Pfam" id="PF12740">
    <property type="entry name" value="PETase"/>
    <property type="match status" value="1"/>
</dbReference>
<protein>
    <recommendedName>
        <fullName evidence="1">PET hydrolase/cutinase-like domain-containing protein</fullName>
    </recommendedName>
</protein>
<dbReference type="Proteomes" id="UP000556084">
    <property type="component" value="Unassembled WGS sequence"/>
</dbReference>
<proteinExistence type="predicted"/>
<dbReference type="InterPro" id="IPR041127">
    <property type="entry name" value="PET_hydrolase/cutinase-like"/>
</dbReference>
<dbReference type="RefSeq" id="WP_184351654.1">
    <property type="nucleotide sequence ID" value="NZ_JACHJH010000010.1"/>
</dbReference>